<feature type="region of interest" description="Disordered" evidence="1">
    <location>
        <begin position="122"/>
        <end position="155"/>
    </location>
</feature>
<feature type="compositionally biased region" description="Basic and acidic residues" evidence="1">
    <location>
        <begin position="298"/>
        <end position="314"/>
    </location>
</feature>
<keyword evidence="4" id="KW-1185">Reference proteome</keyword>
<keyword evidence="2" id="KW-0812">Transmembrane</keyword>
<evidence type="ECO:0000313" key="4">
    <source>
        <dbReference type="Proteomes" id="UP000266841"/>
    </source>
</evidence>
<dbReference type="Pfam" id="PF11397">
    <property type="entry name" value="GlcNAc"/>
    <property type="match status" value="2"/>
</dbReference>
<feature type="compositionally biased region" description="Basic residues" evidence="1">
    <location>
        <begin position="523"/>
        <end position="540"/>
    </location>
</feature>
<accession>K0TL72</accession>
<sequence length="552" mass="59235">MSSQQSQDGRVFDGRSFRDVHPAPNRAGRRGREPVPPTRLPRDDGNKGGGVGLLGGGGGGTIFVSIPQFRDGRRCGRTLRRLFASARDPDRITVGLIEQTDTSDPRGDPTCLLEYCALMGHAPPRRHPAGRRAQGREAEGPRPRHEGLSPRERSGEEFCMAIDSSADFAEGWDELAIGQWTEARNEYAVLSAVPSRERRRRQGEGGQAEVPRQCSIKIGSEGVPASSVVVHIVVLHVRQVPLRDERPLGPLRGAATRDRTLPAIRTALDEGYDVYTPALNVVYRDETELHPLHGSRLGHGDNGERHWPRNDGERRGSHVRMKVLLGLHHGVTGGEVAGSDGGDAPGNGGGLESRIAAARANLGIYGLGRRRTLGQLLDFSGIALPGPENSFVGRGNGNAVGGGASWNCADLAWVPYDASVPARANLLPAGARYEADDVDPDPVFPLRTLPDASGEQYEHPFPEGNAAYWDGTAGGVDGGGGEGMVASPGAPGSLSILLLWFAGLCVWYCIFVTGSAAERKRRRARLERGGSRRRRTKKGVVRATPLGELKNI</sequence>
<evidence type="ECO:0000256" key="1">
    <source>
        <dbReference type="SAM" id="MobiDB-lite"/>
    </source>
</evidence>
<dbReference type="PANTHER" id="PTHR34496">
    <property type="entry name" value="GLCNAC TRANSFERASE-RELATED"/>
    <property type="match status" value="1"/>
</dbReference>
<feature type="compositionally biased region" description="Basic and acidic residues" evidence="1">
    <location>
        <begin position="134"/>
        <end position="155"/>
    </location>
</feature>
<keyword evidence="2" id="KW-1133">Transmembrane helix</keyword>
<reference evidence="3 4" key="1">
    <citation type="journal article" date="2012" name="Genome Biol.">
        <title>Genome and low-iron response of an oceanic diatom adapted to chronic iron limitation.</title>
        <authorList>
            <person name="Lommer M."/>
            <person name="Specht M."/>
            <person name="Roy A.S."/>
            <person name="Kraemer L."/>
            <person name="Andreson R."/>
            <person name="Gutowska M.A."/>
            <person name="Wolf J."/>
            <person name="Bergner S.V."/>
            <person name="Schilhabel M.B."/>
            <person name="Klostermeier U.C."/>
            <person name="Beiko R.G."/>
            <person name="Rosenstiel P."/>
            <person name="Hippler M."/>
            <person name="Laroche J."/>
        </authorList>
    </citation>
    <scope>NUCLEOTIDE SEQUENCE [LARGE SCALE GENOMIC DNA]</scope>
    <source>
        <strain evidence="3 4">CCMP1005</strain>
    </source>
</reference>
<feature type="transmembrane region" description="Helical" evidence="2">
    <location>
        <begin position="497"/>
        <end position="517"/>
    </location>
</feature>
<feature type="region of interest" description="Disordered" evidence="1">
    <location>
        <begin position="1"/>
        <end position="57"/>
    </location>
</feature>
<name>K0TL72_THAOC</name>
<feature type="compositionally biased region" description="Gly residues" evidence="1">
    <location>
        <begin position="47"/>
        <end position="57"/>
    </location>
</feature>
<dbReference type="InterPro" id="IPR021067">
    <property type="entry name" value="Glycosyltransferase"/>
</dbReference>
<feature type="region of interest" description="Disordered" evidence="1">
    <location>
        <begin position="293"/>
        <end position="314"/>
    </location>
</feature>
<feature type="region of interest" description="Disordered" evidence="1">
    <location>
        <begin position="523"/>
        <end position="552"/>
    </location>
</feature>
<dbReference type="AlphaFoldDB" id="K0TL72"/>
<evidence type="ECO:0000256" key="2">
    <source>
        <dbReference type="SAM" id="Phobius"/>
    </source>
</evidence>
<comment type="caution">
    <text evidence="3">The sequence shown here is derived from an EMBL/GenBank/DDBJ whole genome shotgun (WGS) entry which is preliminary data.</text>
</comment>
<dbReference type="OrthoDB" id="76265at2759"/>
<dbReference type="PANTHER" id="PTHR34496:SF6">
    <property type="entry name" value="GLYCOSYLTRANSFERASE 2-LIKE DOMAIN-CONTAINING PROTEIN"/>
    <property type="match status" value="1"/>
</dbReference>
<keyword evidence="2" id="KW-0472">Membrane</keyword>
<organism evidence="3 4">
    <name type="scientific">Thalassiosira oceanica</name>
    <name type="common">Marine diatom</name>
    <dbReference type="NCBI Taxonomy" id="159749"/>
    <lineage>
        <taxon>Eukaryota</taxon>
        <taxon>Sar</taxon>
        <taxon>Stramenopiles</taxon>
        <taxon>Ochrophyta</taxon>
        <taxon>Bacillariophyta</taxon>
        <taxon>Coscinodiscophyceae</taxon>
        <taxon>Thalassiosirophycidae</taxon>
        <taxon>Thalassiosirales</taxon>
        <taxon>Thalassiosiraceae</taxon>
        <taxon>Thalassiosira</taxon>
    </lineage>
</organism>
<proteinExistence type="predicted"/>
<gene>
    <name evidence="3" type="ORF">THAOC_03234</name>
</gene>
<protein>
    <submittedName>
        <fullName evidence="3">Uncharacterized protein</fullName>
    </submittedName>
</protein>
<dbReference type="EMBL" id="AGNL01003155">
    <property type="protein sequence ID" value="EJK75056.1"/>
    <property type="molecule type" value="Genomic_DNA"/>
</dbReference>
<dbReference type="eggNOG" id="ENOG502R0Y4">
    <property type="taxonomic scope" value="Eukaryota"/>
</dbReference>
<evidence type="ECO:0000313" key="3">
    <source>
        <dbReference type="EMBL" id="EJK75056.1"/>
    </source>
</evidence>
<feature type="compositionally biased region" description="Basic and acidic residues" evidence="1">
    <location>
        <begin position="10"/>
        <end position="21"/>
    </location>
</feature>
<dbReference type="Proteomes" id="UP000266841">
    <property type="component" value="Unassembled WGS sequence"/>
</dbReference>